<keyword evidence="3" id="KW-1185">Reference proteome</keyword>
<dbReference type="GO" id="GO:0004497">
    <property type="term" value="F:monooxygenase activity"/>
    <property type="evidence" value="ECO:0007669"/>
    <property type="project" value="UniProtKB-KW"/>
</dbReference>
<dbReference type="Gene3D" id="3.30.70.100">
    <property type="match status" value="1"/>
</dbReference>
<accession>A0A4R5UB55</accession>
<evidence type="ECO:0000313" key="3">
    <source>
        <dbReference type="Proteomes" id="UP000295238"/>
    </source>
</evidence>
<dbReference type="InterPro" id="IPR011008">
    <property type="entry name" value="Dimeric_a/b-barrel"/>
</dbReference>
<dbReference type="SUPFAM" id="SSF54909">
    <property type="entry name" value="Dimeric alpha+beta barrel"/>
    <property type="match status" value="1"/>
</dbReference>
<dbReference type="AlphaFoldDB" id="A0A4R5UB55"/>
<organism evidence="2 3">
    <name type="scientific">Rhizobium deserti</name>
    <dbReference type="NCBI Taxonomy" id="2547961"/>
    <lineage>
        <taxon>Bacteria</taxon>
        <taxon>Pseudomonadati</taxon>
        <taxon>Pseudomonadota</taxon>
        <taxon>Alphaproteobacteria</taxon>
        <taxon>Hyphomicrobiales</taxon>
        <taxon>Rhizobiaceae</taxon>
        <taxon>Rhizobium/Agrobacterium group</taxon>
        <taxon>Rhizobium</taxon>
    </lineage>
</organism>
<name>A0A4R5UB55_9HYPH</name>
<dbReference type="Pfam" id="PF03992">
    <property type="entry name" value="ABM"/>
    <property type="match status" value="1"/>
</dbReference>
<sequence length="144" mass="15752">MDAGERASLSLRLILRLFQTTRTKESLMSDSILQGGSTVLDPEAGQVTIVNTYVVEPERADELISFLVESTLSTVRHVPGFISANLHIAHDRSQVVNYAQWQNVEALAAARENPKLAALMQKQLQIAKSFSPVLYTLKASISAG</sequence>
<keyword evidence="2" id="KW-0560">Oxidoreductase</keyword>
<protein>
    <submittedName>
        <fullName evidence="2">Antibiotic biosynthesis monooxygenase</fullName>
    </submittedName>
</protein>
<evidence type="ECO:0000259" key="1">
    <source>
        <dbReference type="Pfam" id="PF03992"/>
    </source>
</evidence>
<feature type="domain" description="ABM" evidence="1">
    <location>
        <begin position="47"/>
        <end position="120"/>
    </location>
</feature>
<gene>
    <name evidence="2" type="ORF">E2F50_17595</name>
</gene>
<reference evidence="2 3" key="1">
    <citation type="submission" date="2019-03" db="EMBL/GenBank/DDBJ databases">
        <title>Rhizobium sp. nov., an bacterium isolated from biocrust in Mu Us Desert.</title>
        <authorList>
            <person name="Lixiong L."/>
        </authorList>
    </citation>
    <scope>NUCLEOTIDE SEQUENCE [LARGE SCALE GENOMIC DNA]</scope>
    <source>
        <strain evidence="2 3">SPY-1</strain>
    </source>
</reference>
<dbReference type="EMBL" id="SMTL01000005">
    <property type="protein sequence ID" value="TDK32151.1"/>
    <property type="molecule type" value="Genomic_DNA"/>
</dbReference>
<dbReference type="Proteomes" id="UP000295238">
    <property type="component" value="Unassembled WGS sequence"/>
</dbReference>
<comment type="caution">
    <text evidence="2">The sequence shown here is derived from an EMBL/GenBank/DDBJ whole genome shotgun (WGS) entry which is preliminary data.</text>
</comment>
<evidence type="ECO:0000313" key="2">
    <source>
        <dbReference type="EMBL" id="TDK32151.1"/>
    </source>
</evidence>
<dbReference type="InterPro" id="IPR007138">
    <property type="entry name" value="ABM_dom"/>
</dbReference>
<proteinExistence type="predicted"/>
<keyword evidence="2" id="KW-0503">Monooxygenase</keyword>